<dbReference type="Pfam" id="PF01810">
    <property type="entry name" value="LysE"/>
    <property type="match status" value="1"/>
</dbReference>
<feature type="transmembrane region" description="Helical" evidence="6">
    <location>
        <begin position="151"/>
        <end position="171"/>
    </location>
</feature>
<dbReference type="RefSeq" id="WP_167222994.1">
    <property type="nucleotide sequence ID" value="NZ_JAAQPH010000004.1"/>
</dbReference>
<evidence type="ECO:0000256" key="6">
    <source>
        <dbReference type="SAM" id="Phobius"/>
    </source>
</evidence>
<dbReference type="Proteomes" id="UP000761264">
    <property type="component" value="Unassembled WGS sequence"/>
</dbReference>
<comment type="subcellular location">
    <subcellularLocation>
        <location evidence="1">Cell membrane</location>
        <topology evidence="1">Multi-pass membrane protein</topology>
    </subcellularLocation>
</comment>
<evidence type="ECO:0000313" key="7">
    <source>
        <dbReference type="EMBL" id="NIA68437.1"/>
    </source>
</evidence>
<organism evidence="7 8">
    <name type="scientific">Pelagibius litoralis</name>
    <dbReference type="NCBI Taxonomy" id="374515"/>
    <lineage>
        <taxon>Bacteria</taxon>
        <taxon>Pseudomonadati</taxon>
        <taxon>Pseudomonadota</taxon>
        <taxon>Alphaproteobacteria</taxon>
        <taxon>Rhodospirillales</taxon>
        <taxon>Rhodovibrionaceae</taxon>
        <taxon>Pelagibius</taxon>
    </lineage>
</organism>
<feature type="transmembrane region" description="Helical" evidence="6">
    <location>
        <begin position="77"/>
        <end position="94"/>
    </location>
</feature>
<keyword evidence="8" id="KW-1185">Reference proteome</keyword>
<dbReference type="AlphaFoldDB" id="A0A967C8J2"/>
<dbReference type="PIRSF" id="PIRSF006324">
    <property type="entry name" value="LeuE"/>
    <property type="match status" value="1"/>
</dbReference>
<dbReference type="GO" id="GO:0005886">
    <property type="term" value="C:plasma membrane"/>
    <property type="evidence" value="ECO:0007669"/>
    <property type="project" value="UniProtKB-SubCell"/>
</dbReference>
<dbReference type="GO" id="GO:0015171">
    <property type="term" value="F:amino acid transmembrane transporter activity"/>
    <property type="evidence" value="ECO:0007669"/>
    <property type="project" value="TreeGrafter"/>
</dbReference>
<protein>
    <submittedName>
        <fullName evidence="7">LysE family translocator</fullName>
    </submittedName>
</protein>
<dbReference type="PANTHER" id="PTHR30086">
    <property type="entry name" value="ARGININE EXPORTER PROTEIN ARGO"/>
    <property type="match status" value="1"/>
</dbReference>
<keyword evidence="2" id="KW-1003">Cell membrane</keyword>
<dbReference type="PANTHER" id="PTHR30086:SF20">
    <property type="entry name" value="ARGININE EXPORTER PROTEIN ARGO-RELATED"/>
    <property type="match status" value="1"/>
</dbReference>
<dbReference type="EMBL" id="JAAQPH010000004">
    <property type="protein sequence ID" value="NIA68437.1"/>
    <property type="molecule type" value="Genomic_DNA"/>
</dbReference>
<accession>A0A967C8J2</accession>
<evidence type="ECO:0000256" key="2">
    <source>
        <dbReference type="ARBA" id="ARBA00022475"/>
    </source>
</evidence>
<comment type="caution">
    <text evidence="7">The sequence shown here is derived from an EMBL/GenBank/DDBJ whole genome shotgun (WGS) entry which is preliminary data.</text>
</comment>
<feature type="transmembrane region" description="Helical" evidence="6">
    <location>
        <begin position="115"/>
        <end position="136"/>
    </location>
</feature>
<reference evidence="7" key="1">
    <citation type="submission" date="2020-03" db="EMBL/GenBank/DDBJ databases">
        <title>Genome of Pelagibius litoralis DSM 21314T.</title>
        <authorList>
            <person name="Wang G."/>
        </authorList>
    </citation>
    <scope>NUCLEOTIDE SEQUENCE</scope>
    <source>
        <strain evidence="7">DSM 21314</strain>
    </source>
</reference>
<gene>
    <name evidence="7" type="ORF">HBA54_07510</name>
</gene>
<keyword evidence="5 6" id="KW-0472">Membrane</keyword>
<proteinExistence type="predicted"/>
<evidence type="ECO:0000256" key="4">
    <source>
        <dbReference type="ARBA" id="ARBA00022989"/>
    </source>
</evidence>
<keyword evidence="3 6" id="KW-0812">Transmembrane</keyword>
<evidence type="ECO:0000256" key="3">
    <source>
        <dbReference type="ARBA" id="ARBA00022692"/>
    </source>
</evidence>
<sequence>MLAVNPELFAAYLFATAVLILMPGPIVTLVIANSLAYGQRIGLATVAGASSGNALLVAAGALGLTTVLALAADLFEVLRWAGVAYLLYLGIKQWRAVFSAGAEGETAPMKSHKGVFGQGVLVAITNPKTIFFYAAFFPQFIDPALAVGPQLLAMSIAFVIIATTLDGLYALLASRARGLFASARANRVRHGITGTLLIGTGLGLALARR</sequence>
<evidence type="ECO:0000256" key="1">
    <source>
        <dbReference type="ARBA" id="ARBA00004651"/>
    </source>
</evidence>
<keyword evidence="4 6" id="KW-1133">Transmembrane helix</keyword>
<dbReference type="InterPro" id="IPR001123">
    <property type="entry name" value="LeuE-type"/>
</dbReference>
<evidence type="ECO:0000313" key="8">
    <source>
        <dbReference type="Proteomes" id="UP000761264"/>
    </source>
</evidence>
<name>A0A967C8J2_9PROT</name>
<feature type="transmembrane region" description="Helical" evidence="6">
    <location>
        <begin position="12"/>
        <end position="32"/>
    </location>
</feature>
<evidence type="ECO:0000256" key="5">
    <source>
        <dbReference type="ARBA" id="ARBA00023136"/>
    </source>
</evidence>
<feature type="transmembrane region" description="Helical" evidence="6">
    <location>
        <begin position="191"/>
        <end position="207"/>
    </location>
</feature>